<name>A0ABP8WY62_9MICC</name>
<comment type="caution">
    <text evidence="1">The sequence shown here is derived from an EMBL/GenBank/DDBJ whole genome shotgun (WGS) entry which is preliminary data.</text>
</comment>
<keyword evidence="2" id="KW-1185">Reference proteome</keyword>
<reference evidence="2" key="1">
    <citation type="journal article" date="2019" name="Int. J. Syst. Evol. Microbiol.">
        <title>The Global Catalogue of Microorganisms (GCM) 10K type strain sequencing project: providing services to taxonomists for standard genome sequencing and annotation.</title>
        <authorList>
            <consortium name="The Broad Institute Genomics Platform"/>
            <consortium name="The Broad Institute Genome Sequencing Center for Infectious Disease"/>
            <person name="Wu L."/>
            <person name="Ma J."/>
        </authorList>
    </citation>
    <scope>NUCLEOTIDE SEQUENCE [LARGE SCALE GENOMIC DNA]</scope>
    <source>
        <strain evidence="2">JCM 18958</strain>
    </source>
</reference>
<evidence type="ECO:0000313" key="2">
    <source>
        <dbReference type="Proteomes" id="UP001501446"/>
    </source>
</evidence>
<sequence length="98" mass="10394">MDVIAHVLDQLDQVDPAIGGGLLVHAHVDHEPASFGGLLVRYGMAFQAGILGLVAGEGAQSAIFLDGPCHAMRSARTHRRLRGIQSMPLRNVDVARCA</sequence>
<gene>
    <name evidence="1" type="ORF">GCM10025781_14500</name>
</gene>
<dbReference type="Proteomes" id="UP001501446">
    <property type="component" value="Unassembled WGS sequence"/>
</dbReference>
<evidence type="ECO:0000313" key="1">
    <source>
        <dbReference type="EMBL" id="GAA4697511.1"/>
    </source>
</evidence>
<accession>A0ABP8WY62</accession>
<proteinExistence type="predicted"/>
<dbReference type="EMBL" id="BAABLN010000015">
    <property type="protein sequence ID" value="GAA4697511.1"/>
    <property type="molecule type" value="Genomic_DNA"/>
</dbReference>
<protein>
    <submittedName>
        <fullName evidence="1">Uncharacterized protein</fullName>
    </submittedName>
</protein>
<organism evidence="1 2">
    <name type="scientific">Kocuria gwangalliensis</name>
    <dbReference type="NCBI Taxonomy" id="501592"/>
    <lineage>
        <taxon>Bacteria</taxon>
        <taxon>Bacillati</taxon>
        <taxon>Actinomycetota</taxon>
        <taxon>Actinomycetes</taxon>
        <taxon>Micrococcales</taxon>
        <taxon>Micrococcaceae</taxon>
        <taxon>Kocuria</taxon>
    </lineage>
</organism>